<evidence type="ECO:0000313" key="2">
    <source>
        <dbReference type="EMBL" id="TFD89271.1"/>
    </source>
</evidence>
<organism evidence="2 3">
    <name type="scientific">Cryobacterium serini</name>
    <dbReference type="NCBI Taxonomy" id="1259201"/>
    <lineage>
        <taxon>Bacteria</taxon>
        <taxon>Bacillati</taxon>
        <taxon>Actinomycetota</taxon>
        <taxon>Actinomycetes</taxon>
        <taxon>Micrococcales</taxon>
        <taxon>Microbacteriaceae</taxon>
        <taxon>Cryobacterium</taxon>
    </lineage>
</organism>
<dbReference type="Proteomes" id="UP000297626">
    <property type="component" value="Unassembled WGS sequence"/>
</dbReference>
<keyword evidence="1" id="KW-0732">Signal</keyword>
<keyword evidence="3" id="KW-1185">Reference proteome</keyword>
<sequence length="125" mass="12799">MTSPTVFASPTSVRSTRPSRRLALIAAAGAFAVAFSGLTVLPAHAAENTTSVAVPAGSKVTRDLGTIPVGAATVDVVFDTTASARTDIKVLVGPENTQRYYFTAPAGDGPERTYTVPVTSKSDGT</sequence>
<protein>
    <recommendedName>
        <fullName evidence="4">Copper resistance protein CopC</fullName>
    </recommendedName>
</protein>
<dbReference type="EMBL" id="SOHN01000009">
    <property type="protein sequence ID" value="TFD89271.1"/>
    <property type="molecule type" value="Genomic_DNA"/>
</dbReference>
<evidence type="ECO:0000313" key="3">
    <source>
        <dbReference type="Proteomes" id="UP000297626"/>
    </source>
</evidence>
<dbReference type="PROSITE" id="PS51318">
    <property type="entry name" value="TAT"/>
    <property type="match status" value="1"/>
</dbReference>
<dbReference type="InterPro" id="IPR006311">
    <property type="entry name" value="TAT_signal"/>
</dbReference>
<feature type="chain" id="PRO_5020886405" description="Copper resistance protein CopC" evidence="1">
    <location>
        <begin position="46"/>
        <end position="125"/>
    </location>
</feature>
<evidence type="ECO:0000256" key="1">
    <source>
        <dbReference type="SAM" id="SignalP"/>
    </source>
</evidence>
<dbReference type="AlphaFoldDB" id="A0A4R9BR83"/>
<accession>A0A4R9BR83</accession>
<evidence type="ECO:0008006" key="4">
    <source>
        <dbReference type="Google" id="ProtNLM"/>
    </source>
</evidence>
<gene>
    <name evidence="2" type="ORF">E3T51_08205</name>
</gene>
<name>A0A4R9BR83_9MICO</name>
<feature type="signal peptide" evidence="1">
    <location>
        <begin position="1"/>
        <end position="45"/>
    </location>
</feature>
<feature type="non-terminal residue" evidence="2">
    <location>
        <position position="125"/>
    </location>
</feature>
<reference evidence="2 3" key="1">
    <citation type="submission" date="2019-03" db="EMBL/GenBank/DDBJ databases">
        <title>Genomics of glacier-inhabiting Cryobacterium strains.</title>
        <authorList>
            <person name="Liu Q."/>
            <person name="Xin Y.-H."/>
        </authorList>
    </citation>
    <scope>NUCLEOTIDE SEQUENCE [LARGE SCALE GENOMIC DNA]</scope>
    <source>
        <strain evidence="2 3">Sr54</strain>
    </source>
</reference>
<comment type="caution">
    <text evidence="2">The sequence shown here is derived from an EMBL/GenBank/DDBJ whole genome shotgun (WGS) entry which is preliminary data.</text>
</comment>
<proteinExistence type="predicted"/>
<dbReference type="RefSeq" id="WP_134529393.1">
    <property type="nucleotide sequence ID" value="NZ_SOHN01000009.1"/>
</dbReference>